<dbReference type="InterPro" id="IPR010545">
    <property type="entry name" value="SPP"/>
</dbReference>
<dbReference type="AlphaFoldDB" id="A0A1F8F9H3"/>
<organism evidence="2 3">
    <name type="scientific">Candidatus Yanofskybacteria bacterium RIFCSPHIGHO2_02_FULL_41_11</name>
    <dbReference type="NCBI Taxonomy" id="1802675"/>
    <lineage>
        <taxon>Bacteria</taxon>
        <taxon>Candidatus Yanofskyibacteriota</taxon>
    </lineage>
</organism>
<accession>A0A1F8F9H3</accession>
<evidence type="ECO:0000313" key="3">
    <source>
        <dbReference type="Proteomes" id="UP000177167"/>
    </source>
</evidence>
<feature type="transmembrane region" description="Helical" evidence="1">
    <location>
        <begin position="118"/>
        <end position="134"/>
    </location>
</feature>
<dbReference type="Proteomes" id="UP000177167">
    <property type="component" value="Unassembled WGS sequence"/>
</dbReference>
<feature type="transmembrane region" description="Helical" evidence="1">
    <location>
        <begin position="140"/>
        <end position="157"/>
    </location>
</feature>
<gene>
    <name evidence="2" type="ORF">A3J46_04530</name>
</gene>
<protein>
    <submittedName>
        <fullName evidence="2">Uncharacterized protein</fullName>
    </submittedName>
</protein>
<keyword evidence="1" id="KW-0472">Membrane</keyword>
<evidence type="ECO:0000256" key="1">
    <source>
        <dbReference type="SAM" id="Phobius"/>
    </source>
</evidence>
<name>A0A1F8F9H3_9BACT</name>
<feature type="transmembrane region" description="Helical" evidence="1">
    <location>
        <begin position="209"/>
        <end position="241"/>
    </location>
</feature>
<feature type="transmembrane region" description="Helical" evidence="1">
    <location>
        <begin position="94"/>
        <end position="111"/>
    </location>
</feature>
<comment type="caution">
    <text evidence="2">The sequence shown here is derived from an EMBL/GenBank/DDBJ whole genome shotgun (WGS) entry which is preliminary data.</text>
</comment>
<keyword evidence="1" id="KW-0812">Transmembrane</keyword>
<dbReference type="EMBL" id="MGJP01000040">
    <property type="protein sequence ID" value="OGN09238.1"/>
    <property type="molecule type" value="Genomic_DNA"/>
</dbReference>
<keyword evidence="1" id="KW-1133">Transmembrane helix</keyword>
<feature type="transmembrane region" description="Helical" evidence="1">
    <location>
        <begin position="253"/>
        <end position="271"/>
    </location>
</feature>
<feature type="transmembrane region" description="Helical" evidence="1">
    <location>
        <begin position="70"/>
        <end position="88"/>
    </location>
</feature>
<dbReference type="Pfam" id="PF06550">
    <property type="entry name" value="SPP"/>
    <property type="match status" value="1"/>
</dbReference>
<proteinExistence type="predicted"/>
<reference evidence="2 3" key="1">
    <citation type="journal article" date="2016" name="Nat. Commun.">
        <title>Thousands of microbial genomes shed light on interconnected biogeochemical processes in an aquifer system.</title>
        <authorList>
            <person name="Anantharaman K."/>
            <person name="Brown C.T."/>
            <person name="Hug L.A."/>
            <person name="Sharon I."/>
            <person name="Castelle C.J."/>
            <person name="Probst A.J."/>
            <person name="Thomas B.C."/>
            <person name="Singh A."/>
            <person name="Wilkins M.J."/>
            <person name="Karaoz U."/>
            <person name="Brodie E.L."/>
            <person name="Williams K.H."/>
            <person name="Hubbard S.S."/>
            <person name="Banfield J.F."/>
        </authorList>
    </citation>
    <scope>NUCLEOTIDE SEQUENCE [LARGE SCALE GENOMIC DNA]</scope>
</reference>
<feature type="transmembrane region" description="Helical" evidence="1">
    <location>
        <begin position="43"/>
        <end position="61"/>
    </location>
</feature>
<sequence length="273" mass="30161">MVKFKLNLFYKELLLFASTLVLGIFSANRLLASSQPLASQGEFQIQDLIILAIFVIVLLLLRRRKKVLSFIYKFFLILIIISGSQIVFGSFLSYPINIISTLAVISVFLLYKNVFTHNLGIILGIAGVGAIIGLGITPRLALFLLLILSFYDILAVYKTKHMVQMAKDMIESGAIFGFVIPSQIRGFLYSRNEARSKMDEFMVLGSGDIGLPLIMACSLVPISLSSAIITAIFSLLGLFATHMIFVNQSQRRPMAALPPIATMTIIGYLITLI</sequence>
<evidence type="ECO:0000313" key="2">
    <source>
        <dbReference type="EMBL" id="OGN09238.1"/>
    </source>
</evidence>